<keyword evidence="2" id="KW-0238">DNA-binding</keyword>
<dbReference type="GO" id="GO:0003677">
    <property type="term" value="F:DNA binding"/>
    <property type="evidence" value="ECO:0007669"/>
    <property type="project" value="UniProtKB-KW"/>
</dbReference>
<accession>C8X2C0</accession>
<dbReference type="PROSITE" id="PS50042">
    <property type="entry name" value="CNMP_BINDING_3"/>
    <property type="match status" value="1"/>
</dbReference>
<keyword evidence="1" id="KW-0805">Transcription regulation</keyword>
<dbReference type="GO" id="GO:0005829">
    <property type="term" value="C:cytosol"/>
    <property type="evidence" value="ECO:0007669"/>
    <property type="project" value="TreeGrafter"/>
</dbReference>
<evidence type="ECO:0000259" key="5">
    <source>
        <dbReference type="PROSITE" id="PS51063"/>
    </source>
</evidence>
<dbReference type="InterPro" id="IPR050397">
    <property type="entry name" value="Env_Response_Regulators"/>
</dbReference>
<keyword evidence="7" id="KW-1185">Reference proteome</keyword>
<dbReference type="AlphaFoldDB" id="C8X2C0"/>
<dbReference type="HOGENOM" id="CLU_075053_4_0_7"/>
<evidence type="ECO:0000256" key="1">
    <source>
        <dbReference type="ARBA" id="ARBA00023015"/>
    </source>
</evidence>
<dbReference type="InterPro" id="IPR012318">
    <property type="entry name" value="HTH_CRP"/>
</dbReference>
<dbReference type="Proteomes" id="UP000001052">
    <property type="component" value="Chromosome"/>
</dbReference>
<dbReference type="InterPro" id="IPR000595">
    <property type="entry name" value="cNMP-bd_dom"/>
</dbReference>
<dbReference type="Gene3D" id="2.60.120.10">
    <property type="entry name" value="Jelly Rolls"/>
    <property type="match status" value="1"/>
</dbReference>
<dbReference type="PROSITE" id="PS51063">
    <property type="entry name" value="HTH_CRP_2"/>
    <property type="match status" value="1"/>
</dbReference>
<dbReference type="STRING" id="485915.Dret_1279"/>
<dbReference type="SUPFAM" id="SSF46785">
    <property type="entry name" value="Winged helix' DNA-binding domain"/>
    <property type="match status" value="1"/>
</dbReference>
<name>C8X2C0_DESRD</name>
<evidence type="ECO:0000313" key="7">
    <source>
        <dbReference type="Proteomes" id="UP000001052"/>
    </source>
</evidence>
<reference evidence="7" key="1">
    <citation type="submission" date="2009-09" db="EMBL/GenBank/DDBJ databases">
        <title>The complete chromosome of Desulfohalobium retbaense DSM 5692.</title>
        <authorList>
            <consortium name="US DOE Joint Genome Institute (JGI-PGF)"/>
            <person name="Lucas S."/>
            <person name="Copeland A."/>
            <person name="Lapidus A."/>
            <person name="Glavina del Rio T."/>
            <person name="Dalin E."/>
            <person name="Tice H."/>
            <person name="Bruce D."/>
            <person name="Goodwin L."/>
            <person name="Pitluck S."/>
            <person name="Kyrpides N."/>
            <person name="Mavromatis K."/>
            <person name="Ivanova N."/>
            <person name="Mikhailova N."/>
            <person name="Munk A.C."/>
            <person name="Brettin T."/>
            <person name="Detter J.C."/>
            <person name="Han C."/>
            <person name="Tapia R."/>
            <person name="Larimer F."/>
            <person name="Land M."/>
            <person name="Hauser L."/>
            <person name="Markowitz V."/>
            <person name="Cheng J.-F."/>
            <person name="Hugenholtz P."/>
            <person name="Woyke T."/>
            <person name="Wu D."/>
            <person name="Spring S."/>
            <person name="Klenk H.-P."/>
            <person name="Eisen J.A."/>
        </authorList>
    </citation>
    <scope>NUCLEOTIDE SEQUENCE [LARGE SCALE GENOMIC DNA]</scope>
    <source>
        <strain evidence="7">DSM 5692</strain>
    </source>
</reference>
<dbReference type="SUPFAM" id="SSF51206">
    <property type="entry name" value="cAMP-binding domain-like"/>
    <property type="match status" value="1"/>
</dbReference>
<dbReference type="InterPro" id="IPR014710">
    <property type="entry name" value="RmlC-like_jellyroll"/>
</dbReference>
<dbReference type="Pfam" id="PF13545">
    <property type="entry name" value="HTH_Crp_2"/>
    <property type="match status" value="1"/>
</dbReference>
<keyword evidence="3" id="KW-0804">Transcription</keyword>
<evidence type="ECO:0000256" key="3">
    <source>
        <dbReference type="ARBA" id="ARBA00023163"/>
    </source>
</evidence>
<dbReference type="PANTHER" id="PTHR24567">
    <property type="entry name" value="CRP FAMILY TRANSCRIPTIONAL REGULATORY PROTEIN"/>
    <property type="match status" value="1"/>
</dbReference>
<protein>
    <submittedName>
        <fullName evidence="6">Transcriptional regulator, Crp/Fnr family</fullName>
    </submittedName>
</protein>
<dbReference type="Gene3D" id="1.10.10.10">
    <property type="entry name" value="Winged helix-like DNA-binding domain superfamily/Winged helix DNA-binding domain"/>
    <property type="match status" value="1"/>
</dbReference>
<evidence type="ECO:0000259" key="4">
    <source>
        <dbReference type="PROSITE" id="PS50042"/>
    </source>
</evidence>
<dbReference type="RefSeq" id="WP_015751714.1">
    <property type="nucleotide sequence ID" value="NC_013223.1"/>
</dbReference>
<dbReference type="PRINTS" id="PR00034">
    <property type="entry name" value="HTHCRP"/>
</dbReference>
<dbReference type="SMART" id="SM00100">
    <property type="entry name" value="cNMP"/>
    <property type="match status" value="1"/>
</dbReference>
<feature type="domain" description="HTH crp-type" evidence="5">
    <location>
        <begin position="146"/>
        <end position="215"/>
    </location>
</feature>
<dbReference type="CDD" id="cd00038">
    <property type="entry name" value="CAP_ED"/>
    <property type="match status" value="1"/>
</dbReference>
<gene>
    <name evidence="6" type="ordered locus">Dret_1279</name>
</gene>
<dbReference type="KEGG" id="drt:Dret_1279"/>
<dbReference type="eggNOG" id="COG0664">
    <property type="taxonomic scope" value="Bacteria"/>
</dbReference>
<dbReference type="InterPro" id="IPR018490">
    <property type="entry name" value="cNMP-bd_dom_sf"/>
</dbReference>
<proteinExistence type="predicted"/>
<dbReference type="Pfam" id="PF00027">
    <property type="entry name" value="cNMP_binding"/>
    <property type="match status" value="1"/>
</dbReference>
<feature type="domain" description="Cyclic nucleotide-binding" evidence="4">
    <location>
        <begin position="12"/>
        <end position="132"/>
    </location>
</feature>
<dbReference type="OrthoDB" id="892842at2"/>
<organism evidence="6 7">
    <name type="scientific">Desulfohalobium retbaense (strain ATCC 49708 / DSM 5692 / JCM 16813 / HR100)</name>
    <dbReference type="NCBI Taxonomy" id="485915"/>
    <lineage>
        <taxon>Bacteria</taxon>
        <taxon>Pseudomonadati</taxon>
        <taxon>Thermodesulfobacteriota</taxon>
        <taxon>Desulfovibrionia</taxon>
        <taxon>Desulfovibrionales</taxon>
        <taxon>Desulfohalobiaceae</taxon>
        <taxon>Desulfohalobium</taxon>
    </lineage>
</organism>
<dbReference type="PANTHER" id="PTHR24567:SF68">
    <property type="entry name" value="DNA-BINDING TRANSCRIPTIONAL DUAL REGULATOR CRP"/>
    <property type="match status" value="1"/>
</dbReference>
<dbReference type="SMART" id="SM00419">
    <property type="entry name" value="HTH_CRP"/>
    <property type="match status" value="1"/>
</dbReference>
<evidence type="ECO:0000313" key="6">
    <source>
        <dbReference type="EMBL" id="ACV68567.1"/>
    </source>
</evidence>
<dbReference type="GO" id="GO:0003700">
    <property type="term" value="F:DNA-binding transcription factor activity"/>
    <property type="evidence" value="ECO:0007669"/>
    <property type="project" value="TreeGrafter"/>
</dbReference>
<dbReference type="InterPro" id="IPR036388">
    <property type="entry name" value="WH-like_DNA-bd_sf"/>
</dbReference>
<evidence type="ECO:0000256" key="2">
    <source>
        <dbReference type="ARBA" id="ARBA00023125"/>
    </source>
</evidence>
<dbReference type="InterPro" id="IPR036390">
    <property type="entry name" value="WH_DNA-bd_sf"/>
</dbReference>
<reference evidence="6 7" key="2">
    <citation type="journal article" date="2010" name="Stand. Genomic Sci.">
        <title>Complete genome sequence of Desulfohalobium retbaense type strain (HR(100)).</title>
        <authorList>
            <person name="Spring S."/>
            <person name="Nolan M."/>
            <person name="Lapidus A."/>
            <person name="Glavina Del Rio T."/>
            <person name="Copeland A."/>
            <person name="Tice H."/>
            <person name="Cheng J.F."/>
            <person name="Lucas S."/>
            <person name="Land M."/>
            <person name="Chen F."/>
            <person name="Bruce D."/>
            <person name="Goodwin L."/>
            <person name="Pitluck S."/>
            <person name="Ivanova N."/>
            <person name="Mavromatis K."/>
            <person name="Mikhailova N."/>
            <person name="Pati A."/>
            <person name="Chen A."/>
            <person name="Palaniappan K."/>
            <person name="Hauser L."/>
            <person name="Chang Y.J."/>
            <person name="Jeffries C.D."/>
            <person name="Munk C."/>
            <person name="Kiss H."/>
            <person name="Chain P."/>
            <person name="Han C."/>
            <person name="Brettin T."/>
            <person name="Detter J.C."/>
            <person name="Schuler E."/>
            <person name="Goker M."/>
            <person name="Rohde M."/>
            <person name="Bristow J."/>
            <person name="Eisen J.A."/>
            <person name="Markowitz V."/>
            <person name="Hugenholtz P."/>
            <person name="Kyrpides N.C."/>
            <person name="Klenk H.P."/>
        </authorList>
    </citation>
    <scope>NUCLEOTIDE SEQUENCE [LARGE SCALE GENOMIC DNA]</scope>
    <source>
        <strain evidence="6 7">DSM 5692</strain>
    </source>
</reference>
<dbReference type="EMBL" id="CP001734">
    <property type="protein sequence ID" value="ACV68567.1"/>
    <property type="molecule type" value="Genomic_DNA"/>
</dbReference>
<sequence length="227" mass="25322">METTQTLRQAPLFTGLTDEQLERLQGISQRLSFERGQTIFSEGTEAAGFYVVLSGRIKIFKLSLEGKAQILHIFGRGEPVGEVPVFAGQTFPANGEALEKAEVAFFPRRKLLELYTSDPSLAMNMLAVLSQRLREFTRLIENLSLKEIPQRLAAYLVERQHQLPETSDVTLDVSKGVLAKILGTSQETLSRILNKLSEAGIIQVKGRRISILDPDQLEEVAEGEIRL</sequence>